<feature type="domain" description="SEC7" evidence="4">
    <location>
        <begin position="1548"/>
        <end position="1732"/>
    </location>
</feature>
<evidence type="ECO:0000256" key="2">
    <source>
        <dbReference type="SAM" id="MobiDB-lite"/>
    </source>
</evidence>
<dbReference type="GO" id="GO:0005085">
    <property type="term" value="F:guanyl-nucleotide exchange factor activity"/>
    <property type="evidence" value="ECO:0007669"/>
    <property type="project" value="InterPro"/>
</dbReference>
<dbReference type="InterPro" id="IPR000904">
    <property type="entry name" value="Sec7_dom"/>
</dbReference>
<dbReference type="Pfam" id="PF00320">
    <property type="entry name" value="GATA"/>
    <property type="match status" value="1"/>
</dbReference>
<dbReference type="SUPFAM" id="SSF48425">
    <property type="entry name" value="Sec7 domain"/>
    <property type="match status" value="1"/>
</dbReference>
<dbReference type="PROSITE" id="PS50190">
    <property type="entry name" value="SEC7"/>
    <property type="match status" value="1"/>
</dbReference>
<feature type="region of interest" description="Disordered" evidence="2">
    <location>
        <begin position="665"/>
        <end position="768"/>
    </location>
</feature>
<dbReference type="PANTHER" id="PTHR10663">
    <property type="entry name" value="GUANYL-NUCLEOTIDE EXCHANGE FACTOR"/>
    <property type="match status" value="1"/>
</dbReference>
<feature type="region of interest" description="Disordered" evidence="2">
    <location>
        <begin position="1203"/>
        <end position="1337"/>
    </location>
</feature>
<dbReference type="InterPro" id="IPR013860">
    <property type="entry name" value="AreA_GATA"/>
</dbReference>
<evidence type="ECO:0000313" key="5">
    <source>
        <dbReference type="EMBL" id="OJT01679.1"/>
    </source>
</evidence>
<dbReference type="PRINTS" id="PR00619">
    <property type="entry name" value="GATAZNFINGER"/>
</dbReference>
<accession>A0A1M2V272</accession>
<evidence type="ECO:0000313" key="6">
    <source>
        <dbReference type="Proteomes" id="UP000184267"/>
    </source>
</evidence>
<feature type="compositionally biased region" description="Low complexity" evidence="2">
    <location>
        <begin position="731"/>
        <end position="740"/>
    </location>
</feature>
<dbReference type="OrthoDB" id="2157641at2759"/>
<feature type="region of interest" description="Disordered" evidence="2">
    <location>
        <begin position="1166"/>
        <end position="1188"/>
    </location>
</feature>
<proteinExistence type="predicted"/>
<dbReference type="SUPFAM" id="SSF57716">
    <property type="entry name" value="Glucocorticoid receptor-like (DNA-binding domain)"/>
    <property type="match status" value="1"/>
</dbReference>
<dbReference type="GO" id="GO:0043565">
    <property type="term" value="F:sequence-specific DNA binding"/>
    <property type="evidence" value="ECO:0007669"/>
    <property type="project" value="InterPro"/>
</dbReference>
<feature type="region of interest" description="Disordered" evidence="2">
    <location>
        <begin position="1424"/>
        <end position="1529"/>
    </location>
</feature>
<dbReference type="SUPFAM" id="SSF50729">
    <property type="entry name" value="PH domain-like"/>
    <property type="match status" value="1"/>
</dbReference>
<feature type="compositionally biased region" description="Low complexity" evidence="2">
    <location>
        <begin position="338"/>
        <end position="348"/>
    </location>
</feature>
<dbReference type="InterPro" id="IPR011993">
    <property type="entry name" value="PH-like_dom_sf"/>
</dbReference>
<feature type="compositionally biased region" description="Low complexity" evidence="2">
    <location>
        <begin position="1012"/>
        <end position="1029"/>
    </location>
</feature>
<feature type="region of interest" description="Disordered" evidence="2">
    <location>
        <begin position="1360"/>
        <end position="1410"/>
    </location>
</feature>
<feature type="region of interest" description="Disordered" evidence="2">
    <location>
        <begin position="111"/>
        <end position="191"/>
    </location>
</feature>
<feature type="compositionally biased region" description="Low complexity" evidence="2">
    <location>
        <begin position="1791"/>
        <end position="1804"/>
    </location>
</feature>
<dbReference type="PROSITE" id="PS00344">
    <property type="entry name" value="GATA_ZN_FINGER_1"/>
    <property type="match status" value="1"/>
</dbReference>
<feature type="compositionally biased region" description="Polar residues" evidence="2">
    <location>
        <begin position="926"/>
        <end position="935"/>
    </location>
</feature>
<feature type="compositionally biased region" description="Basic and acidic residues" evidence="2">
    <location>
        <begin position="249"/>
        <end position="276"/>
    </location>
</feature>
<dbReference type="Gene3D" id="1.10.1000.11">
    <property type="entry name" value="Arf Nucleotide-binding Site Opener,domain 2"/>
    <property type="match status" value="1"/>
</dbReference>
<keyword evidence="1" id="KW-0479">Metal-binding</keyword>
<reference evidence="5 6" key="1">
    <citation type="submission" date="2016-10" db="EMBL/GenBank/DDBJ databases">
        <title>Genome sequence of the basidiomycete white-rot fungus Trametes pubescens.</title>
        <authorList>
            <person name="Makela M.R."/>
            <person name="Granchi Z."/>
            <person name="Peng M."/>
            <person name="De Vries R.P."/>
            <person name="Grigoriev I."/>
            <person name="Riley R."/>
            <person name="Hilden K."/>
        </authorList>
    </citation>
    <scope>NUCLEOTIDE SEQUENCE [LARGE SCALE GENOMIC DNA]</scope>
    <source>
        <strain evidence="5 6">FBCC735</strain>
    </source>
</reference>
<feature type="compositionally biased region" description="Low complexity" evidence="2">
    <location>
        <begin position="1179"/>
        <end position="1188"/>
    </location>
</feature>
<dbReference type="InterPro" id="IPR000679">
    <property type="entry name" value="Znf_GATA"/>
</dbReference>
<dbReference type="Gene3D" id="3.30.50.10">
    <property type="entry name" value="Erythroid Transcription Factor GATA-1, subunit A"/>
    <property type="match status" value="1"/>
</dbReference>
<keyword evidence="1" id="KW-0862">Zinc</keyword>
<keyword evidence="6" id="KW-1185">Reference proteome</keyword>
<dbReference type="GO" id="GO:0008270">
    <property type="term" value="F:zinc ion binding"/>
    <property type="evidence" value="ECO:0007669"/>
    <property type="project" value="UniProtKB-KW"/>
</dbReference>
<feature type="region of interest" description="Disordered" evidence="2">
    <location>
        <begin position="1791"/>
        <end position="1836"/>
    </location>
</feature>
<dbReference type="Pfam" id="PF01369">
    <property type="entry name" value="Sec7"/>
    <property type="match status" value="1"/>
</dbReference>
<organism evidence="5 6">
    <name type="scientific">Trametes pubescens</name>
    <name type="common">White-rot fungus</name>
    <dbReference type="NCBI Taxonomy" id="154538"/>
    <lineage>
        <taxon>Eukaryota</taxon>
        <taxon>Fungi</taxon>
        <taxon>Dikarya</taxon>
        <taxon>Basidiomycota</taxon>
        <taxon>Agaricomycotina</taxon>
        <taxon>Agaricomycetes</taxon>
        <taxon>Polyporales</taxon>
        <taxon>Polyporaceae</taxon>
        <taxon>Trametes</taxon>
    </lineage>
</organism>
<dbReference type="SMART" id="SM00401">
    <property type="entry name" value="ZnF_GATA"/>
    <property type="match status" value="1"/>
</dbReference>
<feature type="domain" description="GATA-type" evidence="3">
    <location>
        <begin position="762"/>
        <end position="796"/>
    </location>
</feature>
<feature type="compositionally biased region" description="Low complexity" evidence="2">
    <location>
        <begin position="373"/>
        <end position="390"/>
    </location>
</feature>
<dbReference type="InterPro" id="IPR001849">
    <property type="entry name" value="PH_domain"/>
</dbReference>
<feature type="region of interest" description="Disordered" evidence="2">
    <location>
        <begin position="1735"/>
        <end position="1760"/>
    </location>
</feature>
<dbReference type="OMA" id="FNMANMG"/>
<dbReference type="InterPro" id="IPR023394">
    <property type="entry name" value="Sec7_C_sf"/>
</dbReference>
<feature type="compositionally biased region" description="Polar residues" evidence="2">
    <location>
        <begin position="1360"/>
        <end position="1371"/>
    </location>
</feature>
<feature type="compositionally biased region" description="Polar residues" evidence="2">
    <location>
        <begin position="141"/>
        <end position="151"/>
    </location>
</feature>
<feature type="region of interest" description="Disordered" evidence="2">
    <location>
        <begin position="248"/>
        <end position="390"/>
    </location>
</feature>
<feature type="region of interest" description="Disordered" evidence="2">
    <location>
        <begin position="848"/>
        <end position="867"/>
    </location>
</feature>
<feature type="region of interest" description="Disordered" evidence="2">
    <location>
        <begin position="1137"/>
        <end position="1156"/>
    </location>
</feature>
<dbReference type="Pfam" id="PF08550">
    <property type="entry name" value="GATA_AreA"/>
    <property type="match status" value="1"/>
</dbReference>
<dbReference type="Gene3D" id="2.30.29.30">
    <property type="entry name" value="Pleckstrin-homology domain (PH domain)/Phosphotyrosine-binding domain (PTB)"/>
    <property type="match status" value="1"/>
</dbReference>
<feature type="compositionally biased region" description="Polar residues" evidence="2">
    <location>
        <begin position="23"/>
        <end position="38"/>
    </location>
</feature>
<protein>
    <submittedName>
        <fullName evidence="5">PH and SEC7 domain-containing protein C11E3.11c</fullName>
    </submittedName>
</protein>
<evidence type="ECO:0000256" key="1">
    <source>
        <dbReference type="PROSITE-ProRule" id="PRU00094"/>
    </source>
</evidence>
<feature type="compositionally biased region" description="Polar residues" evidence="2">
    <location>
        <begin position="1805"/>
        <end position="1814"/>
    </location>
</feature>
<feature type="compositionally biased region" description="Polar residues" evidence="2">
    <location>
        <begin position="673"/>
        <end position="703"/>
    </location>
</feature>
<dbReference type="InterPro" id="IPR013088">
    <property type="entry name" value="Znf_NHR/GATA"/>
</dbReference>
<keyword evidence="1" id="KW-0863">Zinc-finger</keyword>
<feature type="compositionally biased region" description="Low complexity" evidence="2">
    <location>
        <begin position="1825"/>
        <end position="1836"/>
    </location>
</feature>
<dbReference type="PANTHER" id="PTHR10663:SF373">
    <property type="entry name" value="PH AND SEC7 DOMAIN-CONTAINING PROTEIN C11E3.11C"/>
    <property type="match status" value="1"/>
</dbReference>
<dbReference type="EMBL" id="MNAD01001726">
    <property type="protein sequence ID" value="OJT01679.1"/>
    <property type="molecule type" value="Genomic_DNA"/>
</dbReference>
<comment type="caution">
    <text evidence="5">The sequence shown here is derived from an EMBL/GenBank/DDBJ whole genome shotgun (WGS) entry which is preliminary data.</text>
</comment>
<feature type="region of interest" description="Disordered" evidence="2">
    <location>
        <begin position="2315"/>
        <end position="2376"/>
    </location>
</feature>
<feature type="region of interest" description="Disordered" evidence="2">
    <location>
        <begin position="1000"/>
        <end position="1132"/>
    </location>
</feature>
<dbReference type="SMART" id="SM00233">
    <property type="entry name" value="PH"/>
    <property type="match status" value="1"/>
</dbReference>
<dbReference type="Proteomes" id="UP000184267">
    <property type="component" value="Unassembled WGS sequence"/>
</dbReference>
<dbReference type="SMART" id="SM00222">
    <property type="entry name" value="Sec7"/>
    <property type="match status" value="1"/>
</dbReference>
<gene>
    <name evidence="5" type="ORF">TRAPUB_7881</name>
</gene>
<feature type="compositionally biased region" description="Basic and acidic residues" evidence="2">
    <location>
        <begin position="2166"/>
        <end position="2178"/>
    </location>
</feature>
<dbReference type="STRING" id="154538.A0A1M2V272"/>
<dbReference type="GO" id="GO:0006355">
    <property type="term" value="P:regulation of DNA-templated transcription"/>
    <property type="evidence" value="ECO:0007669"/>
    <property type="project" value="InterPro"/>
</dbReference>
<name>A0A1M2V272_TRAPU</name>
<dbReference type="InterPro" id="IPR041681">
    <property type="entry name" value="PH_9"/>
</dbReference>
<feature type="compositionally biased region" description="Basic and acidic residues" evidence="2">
    <location>
        <begin position="286"/>
        <end position="297"/>
    </location>
</feature>
<sequence>MPLPMSSFDGQHVSGEFSHDRQSSLSQQLAGSHMSSPNGRGPLPMVPGLESPHLDSLSQDFSSHRSSYDFNATPHQPSERFAPGIPPSLWMSPTSMPSSSSSYSEASFLSLNHMGPPRHPSIPNSVATSSSPTALSLFDSGKSTAPTSASSPKGRLLSDLFSDPLFPSRQSSVDEQQPHAFPSPKVTGSPDLKALELLSEDADPEKMAREDPLATQVWKMYARQKATLPHAQRMENLTWRMMALALKKKKEDEEREKERGKEVGKERTSEAPEGKAAEGGTASAEETERGRTIDKGKAKVQVVGFDGENQDGKDEDDEVPMDWRAISRSRSRAPMDWRPASRSRSRPPMTGMSDLHNQFKFPSSSPPKRDVTSSSIPIPSSSGRRSPHSSLPAQLMLPAVFESAGEHRQYNLDSYNLQSPHGLPASLPSNGILSRASVSTLPSPEQRTFPKHVRKTSFDHTVAREGIFTGVSGRHQINGKPRSPEGVLGTKRRADAPHMESMLRGDPPSGMELPPPIDAKDFEQLRRDSPFPSSTFTFSVPSAYDFFDLSAGGNHMHNMPASMPHQHSHKDHSAELSYSDSMRQPLNGTYSPPMNEGLSAAAVAASAAVAETYAHFNMANMGLEDYQLMNMMYHHSAHDINPALGPNPNPFTHVDPTQILPIEHSSEGAFHPSPSSDGWGNGMGSSSNASPEPYNVSNASTPPSVDGAPGSSRNPQPRKIASSKRATQDNAARGGAAAQRKGSTPEAGGNSGQARIASEDGDTPPTSCTNCQTTITPLWRRDPEGQPLCNACGLFYVSASAAQSRKDAKLTVCAETPWGCTTAVFEDRRDQEEEPRVRNPSWIVEEEQLESAEDRRAGQPAASVDDKRPAAQLVVRAAVAHEPDWRRTGIVWVDEAAATDFHQCPVTVFFLEGRRRGLVRRPVASSRDSNGQSGRRASRTDLDFEQALRAGGTVQLREGFDVDELGADLSIASIGTFSLPSSPAQRGYLGLQPATPIIVPPTPSPVNSAGRAATAPSTGSLTSPSSSTSEVFYDAPEETADYQTKRRSMYRSPGTASSPDLATLLRKAKERSGVGGSRDGRKGGVSSSGSSSRDPQSPVSSAQVTPVPKGKMRSSHNLTAQRDADAASVTSPEWVLTSPRSFGSMKDGKPAKSSVRAKTSAFLGKMLGASGSSRERSKTLTSSPSSASIATYSNSPLFDAFPPPVPPLPKAHSSRMPAPADASDVFTAPPRASTDKPLPAINHSDRLSVGTDISDDQSIILVNRPSDQRSRSPSPTHTVKGRPEIQKPIRAPSRSKRRSMSVSDAELKKAMAAGGSPSPSPLRMSADHQAVESSPGWNSRLEGIMSQFKGELLHLEPISTSLDLSDPSTPSRRPLAPRSYSETITPLSAPPTGRPTPKSAVSLPPDLGTPAVTLQTISGAEESLVNAGASSSSQTSSVEGPIVPPRSSSLHTPLRARAGSNAGSFQRGTNLKYGPRSPPPRAGGQILHHAHSASRESNRLRVQHRSTASASEPSLIPDRDEGRASEPLSTIRAVSSPNRFVDPRAVPGLAVASQQDLTTNDLRFSLRQSPGKQEDTADLANRGKDLAARCWGEDEEFLPKDKIAEWLGGQSRINKAALRHYMNFFDFSNLRLDQAFRKMCGKLYLKAETQQVDRILEEFARRFWECNPTTVLGSASVVHAVVYSVLLLNTDLHVAELASRMSRSQFVRNTMTAIQMQLQPSGMASSTDLSYDDWSSVRAGSEGGEGPGNTVRARAKRSDSITSWNSVTREALVPSSGTLVNSSGQLTLASEPASSCSANQSSVSVGASSNQESKQSQDANPPPSAASASAPAAITGPAASTVTFDRSWEVEMENLLKEMYNAVKAQQILQPIGSVLMARSSTSSLTPHGAILRNRSVRAQQDRLTTLKRGSIRGLQSILGAQTGHSPYSSGSSIDGRASPAPSFATSNEARFHAGMHGSSVSFLAPALGFASNLSHTIIREQQEDDGHSLRSDDSSSTDISITDEELALLGAPWAKEGMLCRKQYWESTGKRAKSKAWMDVFVVIQKGELSMFTFGDHGSGGASVVGGGNWLENATPVGSVLLAHSLAHALPPPGYNRQRPHCMVLTLANGGVYFFQAGTEELVNEWVSTCNYWAARQSKEPLMGGVSNMEYGWSRVLDPVSRGRSVSEDDYSVRDTDNQSVRSGRSGRSRFKEMAATVRAEKSPWADRTYINDWKPPLPPSVPSQHDEETQMEALQKHVAHLKTELQEHNELRTPMTHLYQPRSSNAQKATTNWEKKSQYLLTEIVKYESYIDSLQAAMSLRLKRRGEKALEKALTPSLDDTAASKGRWKGQPGQETIEEGEEPPPSAGLRPSPAHMHRRELAQAGGDDDEEDDD</sequence>
<feature type="compositionally biased region" description="Low complexity" evidence="2">
    <location>
        <begin position="1084"/>
        <end position="1101"/>
    </location>
</feature>
<feature type="region of interest" description="Disordered" evidence="2">
    <location>
        <begin position="2165"/>
        <end position="2194"/>
    </location>
</feature>
<feature type="region of interest" description="Disordered" evidence="2">
    <location>
        <begin position="1"/>
        <end position="86"/>
    </location>
</feature>
<dbReference type="Pfam" id="PF15410">
    <property type="entry name" value="PH_9"/>
    <property type="match status" value="1"/>
</dbReference>
<dbReference type="CDD" id="cd00202">
    <property type="entry name" value="ZnF_GATA"/>
    <property type="match status" value="1"/>
</dbReference>
<feature type="compositionally biased region" description="Polar residues" evidence="2">
    <location>
        <begin position="122"/>
        <end position="134"/>
    </location>
</feature>
<evidence type="ECO:0000259" key="3">
    <source>
        <dbReference type="PROSITE" id="PS50114"/>
    </source>
</evidence>
<feature type="region of interest" description="Disordered" evidence="2">
    <location>
        <begin position="922"/>
        <end position="941"/>
    </location>
</feature>
<evidence type="ECO:0000259" key="4">
    <source>
        <dbReference type="PROSITE" id="PS50190"/>
    </source>
</evidence>
<dbReference type="InterPro" id="IPR035999">
    <property type="entry name" value="Sec7_dom_sf"/>
</dbReference>
<dbReference type="PROSITE" id="PS50114">
    <property type="entry name" value="GATA_ZN_FINGER_2"/>
    <property type="match status" value="1"/>
</dbReference>
<dbReference type="CDD" id="cd00171">
    <property type="entry name" value="Sec7"/>
    <property type="match status" value="1"/>
</dbReference>
<dbReference type="GO" id="GO:0032012">
    <property type="term" value="P:regulation of ARF protein signal transduction"/>
    <property type="evidence" value="ECO:0007669"/>
    <property type="project" value="InterPro"/>
</dbReference>